<accession>A0A9D1T4N2</accession>
<keyword evidence="1" id="KW-0812">Transmembrane</keyword>
<organism evidence="3 4">
    <name type="scientific">Candidatus Faeciplasma avium</name>
    <dbReference type="NCBI Taxonomy" id="2840798"/>
    <lineage>
        <taxon>Bacteria</taxon>
        <taxon>Bacillati</taxon>
        <taxon>Bacillota</taxon>
        <taxon>Clostridia</taxon>
        <taxon>Eubacteriales</taxon>
        <taxon>Oscillospiraceae</taxon>
        <taxon>Oscillospiraceae incertae sedis</taxon>
        <taxon>Candidatus Faeciplasma</taxon>
    </lineage>
</organism>
<feature type="domain" description="Nucleoside transporter/FeoB GTPase Gate" evidence="2">
    <location>
        <begin position="25"/>
        <end position="137"/>
    </location>
</feature>
<sequence>MFTGGADALSGAIMTSGQQAVSLILTIGGAMATWGGIMKLAEASGLTRKLARLLSPLLRLIFKGLKKDSPALDAIAMNITANLFGLGNAATPLGIEAIKRLEEEEGERDTASRNMALLVVFNTCSIELIPATVASMRAAYQSGSPMEILPCVIIVSVLSLMVSVTAVYLFNGYKGGRGRK</sequence>
<evidence type="ECO:0000256" key="1">
    <source>
        <dbReference type="SAM" id="Phobius"/>
    </source>
</evidence>
<protein>
    <submittedName>
        <fullName evidence="3">Spore maturation protein A</fullName>
    </submittedName>
</protein>
<feature type="non-terminal residue" evidence="3">
    <location>
        <position position="1"/>
    </location>
</feature>
<feature type="transmembrane region" description="Helical" evidence="1">
    <location>
        <begin position="20"/>
        <end position="41"/>
    </location>
</feature>
<keyword evidence="1" id="KW-1133">Transmembrane helix</keyword>
<feature type="transmembrane region" description="Helical" evidence="1">
    <location>
        <begin position="115"/>
        <end position="136"/>
    </location>
</feature>
<dbReference type="InterPro" id="IPR011642">
    <property type="entry name" value="Gate_dom"/>
</dbReference>
<reference evidence="3" key="1">
    <citation type="submission" date="2020-10" db="EMBL/GenBank/DDBJ databases">
        <authorList>
            <person name="Gilroy R."/>
        </authorList>
    </citation>
    <scope>NUCLEOTIDE SEQUENCE</scope>
    <source>
        <strain evidence="3">1370</strain>
    </source>
</reference>
<gene>
    <name evidence="3" type="ORF">IAD28_02545</name>
</gene>
<dbReference type="EMBL" id="DVOL01000035">
    <property type="protein sequence ID" value="HIV10558.1"/>
    <property type="molecule type" value="Genomic_DNA"/>
</dbReference>
<reference evidence="3" key="2">
    <citation type="journal article" date="2021" name="PeerJ">
        <title>Extensive microbial diversity within the chicken gut microbiome revealed by metagenomics and culture.</title>
        <authorList>
            <person name="Gilroy R."/>
            <person name="Ravi A."/>
            <person name="Getino M."/>
            <person name="Pursley I."/>
            <person name="Horton D.L."/>
            <person name="Alikhan N.F."/>
            <person name="Baker D."/>
            <person name="Gharbi K."/>
            <person name="Hall N."/>
            <person name="Watson M."/>
            <person name="Adriaenssens E.M."/>
            <person name="Foster-Nyarko E."/>
            <person name="Jarju S."/>
            <person name="Secka A."/>
            <person name="Antonio M."/>
            <person name="Oren A."/>
            <person name="Chaudhuri R.R."/>
            <person name="La Ragione R."/>
            <person name="Hildebrand F."/>
            <person name="Pallen M.J."/>
        </authorList>
    </citation>
    <scope>NUCLEOTIDE SEQUENCE</scope>
    <source>
        <strain evidence="3">1370</strain>
    </source>
</reference>
<evidence type="ECO:0000259" key="2">
    <source>
        <dbReference type="Pfam" id="PF07670"/>
    </source>
</evidence>
<dbReference type="Proteomes" id="UP000823960">
    <property type="component" value="Unassembled WGS sequence"/>
</dbReference>
<evidence type="ECO:0000313" key="4">
    <source>
        <dbReference type="Proteomes" id="UP000823960"/>
    </source>
</evidence>
<dbReference type="Pfam" id="PF07670">
    <property type="entry name" value="Gate"/>
    <property type="match status" value="1"/>
</dbReference>
<name>A0A9D1T4N2_9FIRM</name>
<proteinExistence type="predicted"/>
<feature type="transmembrane region" description="Helical" evidence="1">
    <location>
        <begin position="148"/>
        <end position="170"/>
    </location>
</feature>
<keyword evidence="1" id="KW-0472">Membrane</keyword>
<evidence type="ECO:0000313" key="3">
    <source>
        <dbReference type="EMBL" id="HIV10558.1"/>
    </source>
</evidence>
<comment type="caution">
    <text evidence="3">The sequence shown here is derived from an EMBL/GenBank/DDBJ whole genome shotgun (WGS) entry which is preliminary data.</text>
</comment>
<dbReference type="AlphaFoldDB" id="A0A9D1T4N2"/>